<keyword evidence="3" id="KW-1185">Reference proteome</keyword>
<evidence type="ECO:0000313" key="2">
    <source>
        <dbReference type="EMBL" id="RJG20903.1"/>
    </source>
</evidence>
<evidence type="ECO:0000313" key="3">
    <source>
        <dbReference type="Proteomes" id="UP000284006"/>
    </source>
</evidence>
<comment type="caution">
    <text evidence="2">The sequence shown here is derived from an EMBL/GenBank/DDBJ whole genome shotgun (WGS) entry which is preliminary data.</text>
</comment>
<proteinExistence type="predicted"/>
<gene>
    <name evidence="2" type="ORF">D3872_07665</name>
</gene>
<evidence type="ECO:0000259" key="1">
    <source>
        <dbReference type="Pfam" id="PF03417"/>
    </source>
</evidence>
<dbReference type="InterPro" id="IPR047801">
    <property type="entry name" value="Peptidase_C45"/>
</dbReference>
<dbReference type="Pfam" id="PF03417">
    <property type="entry name" value="AAT"/>
    <property type="match status" value="1"/>
</dbReference>
<reference evidence="2 3" key="1">
    <citation type="submission" date="2018-09" db="EMBL/GenBank/DDBJ databases">
        <authorList>
            <person name="Zhu H."/>
        </authorList>
    </citation>
    <scope>NUCLEOTIDE SEQUENCE [LARGE SCALE GENOMIC DNA]</scope>
    <source>
        <strain evidence="2 3">K1S02-61</strain>
    </source>
</reference>
<dbReference type="PANTHER" id="PTHR34180:SF1">
    <property type="entry name" value="BETA-ALANYL-DOPAMINE_CARCININE HYDROLASE"/>
    <property type="match status" value="1"/>
</dbReference>
<dbReference type="Gene3D" id="3.60.60.10">
    <property type="entry name" value="Penicillin V Acylase, Chain A"/>
    <property type="match status" value="1"/>
</dbReference>
<organism evidence="2 3">
    <name type="scientific">Massilia cavernae</name>
    <dbReference type="NCBI Taxonomy" id="2320864"/>
    <lineage>
        <taxon>Bacteria</taxon>
        <taxon>Pseudomonadati</taxon>
        <taxon>Pseudomonadota</taxon>
        <taxon>Betaproteobacteria</taxon>
        <taxon>Burkholderiales</taxon>
        <taxon>Oxalobacteraceae</taxon>
        <taxon>Telluria group</taxon>
        <taxon>Massilia</taxon>
    </lineage>
</organism>
<name>A0A418Y4Q1_9BURK</name>
<sequence length="366" mass="40231">MDAGFPLVEVSGSPYERGVQHGRAVPSRVQGSVALYRDQLARRGVSVATTNMLARNVVPKICAFDETYFDEMKGIAHGAGVSIEDVILVNCRTEMMYGHAALGAARAALDDGCTGLIVMPAASETGRLIHAHNWDWRDACVDTGIILKVKKNGGRPDMLMFTEAGTLGRHGFNEAGLSLSGNFLTSDRDYKGDADVPLGLIRRKMLENESMTSAMRMLFETRRFCSNNLMLAHAEGEAVNFECAPDEVFWITPEDNILVHANHWISQPARAKLVDLGLATTPDSIYRQRRVTETLLAANGKIGWEVVKNALADEFGKPEAVLSWPSQAPHNSVSCTVATTLMDPGAKTMWVARKPYESRNFIEYRL</sequence>
<dbReference type="NCBIfam" id="NF040521">
    <property type="entry name" value="C45_proenzyme"/>
    <property type="match status" value="1"/>
</dbReference>
<dbReference type="EMBL" id="QYUP01000076">
    <property type="protein sequence ID" value="RJG20903.1"/>
    <property type="molecule type" value="Genomic_DNA"/>
</dbReference>
<protein>
    <submittedName>
        <fullName evidence="2">Peptidase C45</fullName>
    </submittedName>
</protein>
<dbReference type="InterPro" id="IPR005079">
    <property type="entry name" value="Peptidase_C45_hydrolase"/>
</dbReference>
<dbReference type="PANTHER" id="PTHR34180">
    <property type="entry name" value="PEPTIDASE C45"/>
    <property type="match status" value="1"/>
</dbReference>
<dbReference type="Gene3D" id="1.10.10.2120">
    <property type="match status" value="1"/>
</dbReference>
<accession>A0A418Y4Q1</accession>
<feature type="domain" description="Peptidase C45 hydrolase" evidence="1">
    <location>
        <begin position="127"/>
        <end position="351"/>
    </location>
</feature>
<dbReference type="AlphaFoldDB" id="A0A418Y4Q1"/>
<dbReference type="InterPro" id="IPR047794">
    <property type="entry name" value="C45_proenzyme-like"/>
</dbReference>
<dbReference type="Proteomes" id="UP000284006">
    <property type="component" value="Unassembled WGS sequence"/>
</dbReference>
<dbReference type="OrthoDB" id="2910336at2"/>